<protein>
    <submittedName>
        <fullName evidence="1">Uncharacterized protein</fullName>
    </submittedName>
</protein>
<name>A0ACB8Q590_9AGAM</name>
<evidence type="ECO:0000313" key="2">
    <source>
        <dbReference type="Proteomes" id="UP000814128"/>
    </source>
</evidence>
<reference evidence="1" key="2">
    <citation type="journal article" date="2022" name="New Phytol.">
        <title>Evolutionary transition to the ectomycorrhizal habit in the genomes of a hyperdiverse lineage of mushroom-forming fungi.</title>
        <authorList>
            <person name="Looney B."/>
            <person name="Miyauchi S."/>
            <person name="Morin E."/>
            <person name="Drula E."/>
            <person name="Courty P.E."/>
            <person name="Kohler A."/>
            <person name="Kuo A."/>
            <person name="LaButti K."/>
            <person name="Pangilinan J."/>
            <person name="Lipzen A."/>
            <person name="Riley R."/>
            <person name="Andreopoulos W."/>
            <person name="He G."/>
            <person name="Johnson J."/>
            <person name="Nolan M."/>
            <person name="Tritt A."/>
            <person name="Barry K.W."/>
            <person name="Grigoriev I.V."/>
            <person name="Nagy L.G."/>
            <person name="Hibbett D."/>
            <person name="Henrissat B."/>
            <person name="Matheny P.B."/>
            <person name="Labbe J."/>
            <person name="Martin F.M."/>
        </authorList>
    </citation>
    <scope>NUCLEOTIDE SEQUENCE</scope>
    <source>
        <strain evidence="1">EC-137</strain>
    </source>
</reference>
<organism evidence="1 2">
    <name type="scientific">Vararia minispora EC-137</name>
    <dbReference type="NCBI Taxonomy" id="1314806"/>
    <lineage>
        <taxon>Eukaryota</taxon>
        <taxon>Fungi</taxon>
        <taxon>Dikarya</taxon>
        <taxon>Basidiomycota</taxon>
        <taxon>Agaricomycotina</taxon>
        <taxon>Agaricomycetes</taxon>
        <taxon>Russulales</taxon>
        <taxon>Lachnocladiaceae</taxon>
        <taxon>Vararia</taxon>
    </lineage>
</organism>
<proteinExistence type="predicted"/>
<reference evidence="1" key="1">
    <citation type="submission" date="2021-02" db="EMBL/GenBank/DDBJ databases">
        <authorList>
            <consortium name="DOE Joint Genome Institute"/>
            <person name="Ahrendt S."/>
            <person name="Looney B.P."/>
            <person name="Miyauchi S."/>
            <person name="Morin E."/>
            <person name="Drula E."/>
            <person name="Courty P.E."/>
            <person name="Chicoki N."/>
            <person name="Fauchery L."/>
            <person name="Kohler A."/>
            <person name="Kuo A."/>
            <person name="Labutti K."/>
            <person name="Pangilinan J."/>
            <person name="Lipzen A."/>
            <person name="Riley R."/>
            <person name="Andreopoulos W."/>
            <person name="He G."/>
            <person name="Johnson J."/>
            <person name="Barry K.W."/>
            <person name="Grigoriev I.V."/>
            <person name="Nagy L."/>
            <person name="Hibbett D."/>
            <person name="Henrissat B."/>
            <person name="Matheny P.B."/>
            <person name="Labbe J."/>
            <person name="Martin F."/>
        </authorList>
    </citation>
    <scope>NUCLEOTIDE SEQUENCE</scope>
    <source>
        <strain evidence="1">EC-137</strain>
    </source>
</reference>
<sequence length="157" mass="17267">MSSALLVFRAVHTHCACPSLQKAHPSLESLASYFPLTYHHLRIAMCRLQANNPTFTVPFINSVYPTSCMNCGPTTCCEAHFDDGNYPSLRCAVTAFGSFNPNQGGHLVLYDLKIYFRFPPGATVFLSSAGIRHGNAAIHSGETRYLFTQFCPGGLMR</sequence>
<evidence type="ECO:0000313" key="1">
    <source>
        <dbReference type="EMBL" id="KAI0026807.1"/>
    </source>
</evidence>
<accession>A0ACB8Q590</accession>
<dbReference type="EMBL" id="MU274174">
    <property type="protein sequence ID" value="KAI0026807.1"/>
    <property type="molecule type" value="Genomic_DNA"/>
</dbReference>
<keyword evidence="2" id="KW-1185">Reference proteome</keyword>
<comment type="caution">
    <text evidence="1">The sequence shown here is derived from an EMBL/GenBank/DDBJ whole genome shotgun (WGS) entry which is preliminary data.</text>
</comment>
<dbReference type="Proteomes" id="UP000814128">
    <property type="component" value="Unassembled WGS sequence"/>
</dbReference>
<gene>
    <name evidence="1" type="ORF">K488DRAFT_64374</name>
</gene>